<gene>
    <name evidence="4" type="ORF">A3770_01p05670</name>
</gene>
<evidence type="ECO:0000313" key="5">
    <source>
        <dbReference type="Proteomes" id="UP000316726"/>
    </source>
</evidence>
<dbReference type="GO" id="GO:0034976">
    <property type="term" value="P:response to endoplasmic reticulum stress"/>
    <property type="evidence" value="ECO:0007669"/>
    <property type="project" value="TreeGrafter"/>
</dbReference>
<comment type="similarity">
    <text evidence="1">Belongs to the protein disulfide isomerase family.</text>
</comment>
<feature type="chain" id="PRO_5023115501" evidence="2">
    <location>
        <begin position="24"/>
        <end position="518"/>
    </location>
</feature>
<evidence type="ECO:0000256" key="1">
    <source>
        <dbReference type="ARBA" id="ARBA00006347"/>
    </source>
</evidence>
<dbReference type="GO" id="GO:0005783">
    <property type="term" value="C:endoplasmic reticulum"/>
    <property type="evidence" value="ECO:0007669"/>
    <property type="project" value="TreeGrafter"/>
</dbReference>
<dbReference type="OrthoDB" id="72053at2759"/>
<protein>
    <submittedName>
        <fullName evidence="4">Protein disulfide-isomerase</fullName>
    </submittedName>
</protein>
<dbReference type="AlphaFoldDB" id="A0A5B8MCF6"/>
<dbReference type="STRING" id="1764295.A0A5B8MCF6"/>
<dbReference type="EMBL" id="CP031034">
    <property type="protein sequence ID" value="QDZ18049.1"/>
    <property type="molecule type" value="Genomic_DNA"/>
</dbReference>
<name>A0A5B8MCF6_9CHLO</name>
<reference evidence="4 5" key="1">
    <citation type="submission" date="2018-07" db="EMBL/GenBank/DDBJ databases">
        <title>The complete nuclear genome of the prasinophyte Chloropicon primus (CCMP1205).</title>
        <authorList>
            <person name="Pombert J.-F."/>
            <person name="Otis C."/>
            <person name="Turmel M."/>
            <person name="Lemieux C."/>
        </authorList>
    </citation>
    <scope>NUCLEOTIDE SEQUENCE [LARGE SCALE GENOMIC DNA]</scope>
    <source>
        <strain evidence="4 5">CCMP1205</strain>
    </source>
</reference>
<dbReference type="InterPro" id="IPR036249">
    <property type="entry name" value="Thioredoxin-like_sf"/>
</dbReference>
<dbReference type="CDD" id="cd02981">
    <property type="entry name" value="PDI_b_family"/>
    <property type="match status" value="1"/>
</dbReference>
<evidence type="ECO:0000256" key="2">
    <source>
        <dbReference type="SAM" id="SignalP"/>
    </source>
</evidence>
<keyword evidence="2" id="KW-0732">Signal</keyword>
<sequence>MRKTGRSVFVLGLLVVGLATAWAAPEAEGEEKTESEWALFDELHLGVDNFDEEIGKHEISAVFFYAPWCGHCKNAKPEWAEAAKRLAEDNIPLFVVNADEADNRPLAQRVGLSGFPSIYIFRKSVGLDKPTTYEGGRTADAFVANIKSYSGPASEYLEQADESLISPKREDYDHTKVTVIAFVDKKDSDHAKTFESAVDQIRTDGSYYHTENYAIAKAIHGDLEVKPNTILLFRHFDGEVVKSKTIGTVDEILSFIEANYAAPFITFTDMSQSVASRVYSPNNAFNVFVHAAESKKDEVKAWASKLPERLAETIGSTVVFDAKGENSRLQGFFGFNPSIEVSLGVVNLQNSKKKFVLEESADLEKALKFVEDVKAGKVKPYVKSAPIPTGEPEDNVKVVVGDTFEKEVLGSGKNVFFKIYAPWCGHCKAMAPAYKDLADALEEDKEVVVAKLDGTENDVLDERFDARGYPALFFMNSEGKVEAYKGGRTFDDMLKYIEDNKTPVSADVLNRSADDREL</sequence>
<keyword evidence="5" id="KW-1185">Reference proteome</keyword>
<dbReference type="Gene3D" id="3.40.30.10">
    <property type="entry name" value="Glutaredoxin"/>
    <property type="match status" value="4"/>
</dbReference>
<dbReference type="CDD" id="cd02995">
    <property type="entry name" value="PDI_a_PDI_a'_C"/>
    <property type="match status" value="1"/>
</dbReference>
<dbReference type="SUPFAM" id="SSF52833">
    <property type="entry name" value="Thioredoxin-like"/>
    <property type="match status" value="3"/>
</dbReference>
<feature type="domain" description="Thioredoxin" evidence="3">
    <location>
        <begin position="373"/>
        <end position="502"/>
    </location>
</feature>
<dbReference type="CDD" id="cd02961">
    <property type="entry name" value="PDI_a_family"/>
    <property type="match status" value="1"/>
</dbReference>
<feature type="domain" description="Thioredoxin" evidence="3">
    <location>
        <begin position="13"/>
        <end position="151"/>
    </location>
</feature>
<dbReference type="Pfam" id="PF00085">
    <property type="entry name" value="Thioredoxin"/>
    <property type="match status" value="2"/>
</dbReference>
<dbReference type="PROSITE" id="PS51352">
    <property type="entry name" value="THIOREDOXIN_2"/>
    <property type="match status" value="2"/>
</dbReference>
<organism evidence="4 5">
    <name type="scientific">Chloropicon primus</name>
    <dbReference type="NCBI Taxonomy" id="1764295"/>
    <lineage>
        <taxon>Eukaryota</taxon>
        <taxon>Viridiplantae</taxon>
        <taxon>Chlorophyta</taxon>
        <taxon>Chloropicophyceae</taxon>
        <taxon>Chloropicales</taxon>
        <taxon>Chloropicaceae</taxon>
        <taxon>Chloropicon</taxon>
    </lineage>
</organism>
<proteinExistence type="inferred from homology"/>
<accession>A0A5B8MCF6</accession>
<keyword evidence="4" id="KW-0413">Isomerase</keyword>
<dbReference type="PANTHER" id="PTHR18929">
    <property type="entry name" value="PROTEIN DISULFIDE ISOMERASE"/>
    <property type="match status" value="1"/>
</dbReference>
<dbReference type="Pfam" id="PF13848">
    <property type="entry name" value="Thioredoxin_6"/>
    <property type="match status" value="1"/>
</dbReference>
<feature type="signal peptide" evidence="2">
    <location>
        <begin position="1"/>
        <end position="23"/>
    </location>
</feature>
<dbReference type="Proteomes" id="UP000316726">
    <property type="component" value="Chromosome 1"/>
</dbReference>
<dbReference type="GO" id="GO:0006457">
    <property type="term" value="P:protein folding"/>
    <property type="evidence" value="ECO:0007669"/>
    <property type="project" value="TreeGrafter"/>
</dbReference>
<evidence type="ECO:0000313" key="4">
    <source>
        <dbReference type="EMBL" id="QDZ18049.1"/>
    </source>
</evidence>
<evidence type="ECO:0000259" key="3">
    <source>
        <dbReference type="PROSITE" id="PS51352"/>
    </source>
</evidence>
<dbReference type="InterPro" id="IPR013766">
    <property type="entry name" value="Thioredoxin_domain"/>
</dbReference>
<dbReference type="GO" id="GO:0003756">
    <property type="term" value="F:protein disulfide isomerase activity"/>
    <property type="evidence" value="ECO:0007669"/>
    <property type="project" value="TreeGrafter"/>
</dbReference>